<dbReference type="InterPro" id="IPR001387">
    <property type="entry name" value="Cro/C1-type_HTH"/>
</dbReference>
<dbReference type="InterPro" id="IPR010982">
    <property type="entry name" value="Lambda_DNA-bd_dom_sf"/>
</dbReference>
<name>G5IGT9_9FIRM</name>
<evidence type="ECO:0000256" key="1">
    <source>
        <dbReference type="ARBA" id="ARBA00023125"/>
    </source>
</evidence>
<dbReference type="GO" id="GO:0005829">
    <property type="term" value="C:cytosol"/>
    <property type="evidence" value="ECO:0007669"/>
    <property type="project" value="TreeGrafter"/>
</dbReference>
<protein>
    <recommendedName>
        <fullName evidence="2">HTH cro/C1-type domain-containing protein</fullName>
    </recommendedName>
</protein>
<comment type="caution">
    <text evidence="3">The sequence shown here is derived from an EMBL/GenBank/DDBJ whole genome shotgun (WGS) entry which is preliminary data.</text>
</comment>
<dbReference type="PANTHER" id="PTHR46797:SF1">
    <property type="entry name" value="METHYLPHOSPHONATE SYNTHASE"/>
    <property type="match status" value="1"/>
</dbReference>
<dbReference type="SUPFAM" id="SSF47413">
    <property type="entry name" value="lambda repressor-like DNA-binding domains"/>
    <property type="match status" value="1"/>
</dbReference>
<dbReference type="CDD" id="cd00093">
    <property type="entry name" value="HTH_XRE"/>
    <property type="match status" value="1"/>
</dbReference>
<gene>
    <name evidence="3" type="ORF">HMPREF9473_02717</name>
</gene>
<dbReference type="HOGENOM" id="CLU_066192_17_15_9"/>
<sequence>MDIQKRIQQLMDERGWSEYRLSKNSNLSQTTIANIFKRNNAPTLPTLEIMCNAFGITLAQFFSDGSEPIELTEQQKELFKKWSTLNETQKEILLDLMNHM</sequence>
<dbReference type="GO" id="GO:0003700">
    <property type="term" value="F:DNA-binding transcription factor activity"/>
    <property type="evidence" value="ECO:0007669"/>
    <property type="project" value="TreeGrafter"/>
</dbReference>
<evidence type="ECO:0000313" key="4">
    <source>
        <dbReference type="Proteomes" id="UP000005384"/>
    </source>
</evidence>
<reference evidence="3 4" key="1">
    <citation type="submission" date="2011-08" db="EMBL/GenBank/DDBJ databases">
        <title>The Genome Sequence of Clostridium hathewayi WAL-18680.</title>
        <authorList>
            <consortium name="The Broad Institute Genome Sequencing Platform"/>
            <person name="Earl A."/>
            <person name="Ward D."/>
            <person name="Feldgarden M."/>
            <person name="Gevers D."/>
            <person name="Finegold S.M."/>
            <person name="Summanen P.H."/>
            <person name="Molitoris D.R."/>
            <person name="Song M."/>
            <person name="Daigneault M."/>
            <person name="Allen-Vercoe E."/>
            <person name="Young S.K."/>
            <person name="Zeng Q."/>
            <person name="Gargeya S."/>
            <person name="Fitzgerald M."/>
            <person name="Haas B."/>
            <person name="Abouelleil A."/>
            <person name="Alvarado L."/>
            <person name="Arachchi H.M."/>
            <person name="Berlin A."/>
            <person name="Brown A."/>
            <person name="Chapman S.B."/>
            <person name="Chen Z."/>
            <person name="Dunbar C."/>
            <person name="Freedman E."/>
            <person name="Gearin G."/>
            <person name="Gellesch M."/>
            <person name="Goldberg J."/>
            <person name="Griggs A."/>
            <person name="Gujja S."/>
            <person name="Heiman D."/>
            <person name="Howarth C."/>
            <person name="Larson L."/>
            <person name="Lui A."/>
            <person name="MacDonald P.J.P."/>
            <person name="Montmayeur A."/>
            <person name="Murphy C."/>
            <person name="Neiman D."/>
            <person name="Pearson M."/>
            <person name="Priest M."/>
            <person name="Roberts A."/>
            <person name="Saif S."/>
            <person name="Shea T."/>
            <person name="Shenoy N."/>
            <person name="Sisk P."/>
            <person name="Stolte C."/>
            <person name="Sykes S."/>
            <person name="Wortman J."/>
            <person name="Nusbaum C."/>
            <person name="Birren B."/>
        </authorList>
    </citation>
    <scope>NUCLEOTIDE SEQUENCE [LARGE SCALE GENOMIC DNA]</scope>
    <source>
        <strain evidence="3 4">WAL-18680</strain>
    </source>
</reference>
<dbReference type="Proteomes" id="UP000005384">
    <property type="component" value="Unassembled WGS sequence"/>
</dbReference>
<dbReference type="AlphaFoldDB" id="G5IGT9"/>
<dbReference type="Gene3D" id="1.10.260.40">
    <property type="entry name" value="lambda repressor-like DNA-binding domains"/>
    <property type="match status" value="1"/>
</dbReference>
<dbReference type="Pfam" id="PF01381">
    <property type="entry name" value="HTH_3"/>
    <property type="match status" value="1"/>
</dbReference>
<dbReference type="SMART" id="SM00530">
    <property type="entry name" value="HTH_XRE"/>
    <property type="match status" value="1"/>
</dbReference>
<proteinExistence type="predicted"/>
<evidence type="ECO:0000259" key="2">
    <source>
        <dbReference type="PROSITE" id="PS50943"/>
    </source>
</evidence>
<organism evidence="3 4">
    <name type="scientific">Hungatella hathewayi WAL-18680</name>
    <dbReference type="NCBI Taxonomy" id="742737"/>
    <lineage>
        <taxon>Bacteria</taxon>
        <taxon>Bacillati</taxon>
        <taxon>Bacillota</taxon>
        <taxon>Clostridia</taxon>
        <taxon>Lachnospirales</taxon>
        <taxon>Lachnospiraceae</taxon>
        <taxon>Hungatella</taxon>
    </lineage>
</organism>
<evidence type="ECO:0000313" key="3">
    <source>
        <dbReference type="EMBL" id="EHI59269.1"/>
    </source>
</evidence>
<dbReference type="PROSITE" id="PS50943">
    <property type="entry name" value="HTH_CROC1"/>
    <property type="match status" value="1"/>
</dbReference>
<keyword evidence="1" id="KW-0238">DNA-binding</keyword>
<accession>G5IGT9</accession>
<dbReference type="InterPro" id="IPR050807">
    <property type="entry name" value="TransReg_Diox_bact_type"/>
</dbReference>
<dbReference type="RefSeq" id="WP_006780696.1">
    <property type="nucleotide sequence ID" value="NZ_CP040506.1"/>
</dbReference>
<dbReference type="EMBL" id="ADLN01000066">
    <property type="protein sequence ID" value="EHI59269.1"/>
    <property type="molecule type" value="Genomic_DNA"/>
</dbReference>
<dbReference type="GO" id="GO:0003677">
    <property type="term" value="F:DNA binding"/>
    <property type="evidence" value="ECO:0007669"/>
    <property type="project" value="UniProtKB-KW"/>
</dbReference>
<keyword evidence="4" id="KW-1185">Reference proteome</keyword>
<feature type="domain" description="HTH cro/C1-type" evidence="2">
    <location>
        <begin position="7"/>
        <end position="61"/>
    </location>
</feature>
<dbReference type="PANTHER" id="PTHR46797">
    <property type="entry name" value="HTH-TYPE TRANSCRIPTIONAL REGULATOR"/>
    <property type="match status" value="1"/>
</dbReference>